<feature type="region of interest" description="Disordered" evidence="1">
    <location>
        <begin position="184"/>
        <end position="207"/>
    </location>
</feature>
<gene>
    <name evidence="2" type="ORF">KFL_000050520</name>
</gene>
<dbReference type="Proteomes" id="UP000054558">
    <property type="component" value="Unassembled WGS sequence"/>
</dbReference>
<evidence type="ECO:0000256" key="1">
    <source>
        <dbReference type="SAM" id="MobiDB-lite"/>
    </source>
</evidence>
<evidence type="ECO:0000313" key="3">
    <source>
        <dbReference type="Proteomes" id="UP000054558"/>
    </source>
</evidence>
<dbReference type="AlphaFoldDB" id="A0A1Y1HMT4"/>
<evidence type="ECO:0000313" key="2">
    <source>
        <dbReference type="EMBL" id="GAQ77916.1"/>
    </source>
</evidence>
<sequence>MAPNLAGILGGLFTKAGALAQSFAHYQKKMCDAALAEERFALLEVRSTMISCEKANGGIHSQPYQWLHEILLPPTDAVMHDYLHSPGRGEITEEARAPEPPGMFDDDPEVEGLFSEIVEAEPGFESSMRELDADIRAEYDWPFSFQDAVVRLGQIVLPLLEVGNPGSGTAGVDAVIGADVMQERRSGPGGALTPAESSVRVVQDRMP</sequence>
<name>A0A1Y1HMT4_KLENI</name>
<organism evidence="2 3">
    <name type="scientific">Klebsormidium nitens</name>
    <name type="common">Green alga</name>
    <name type="synonym">Ulothrix nitens</name>
    <dbReference type="NCBI Taxonomy" id="105231"/>
    <lineage>
        <taxon>Eukaryota</taxon>
        <taxon>Viridiplantae</taxon>
        <taxon>Streptophyta</taxon>
        <taxon>Klebsormidiophyceae</taxon>
        <taxon>Klebsormidiales</taxon>
        <taxon>Klebsormidiaceae</taxon>
        <taxon>Klebsormidium</taxon>
    </lineage>
</organism>
<accession>A0A1Y1HMT4</accession>
<keyword evidence="3" id="KW-1185">Reference proteome</keyword>
<proteinExistence type="predicted"/>
<protein>
    <submittedName>
        <fullName evidence="2">Uncharacterized protein</fullName>
    </submittedName>
</protein>
<reference evidence="2 3" key="1">
    <citation type="journal article" date="2014" name="Nat. Commun.">
        <title>Klebsormidium flaccidum genome reveals primary factors for plant terrestrial adaptation.</title>
        <authorList>
            <person name="Hori K."/>
            <person name="Maruyama F."/>
            <person name="Fujisawa T."/>
            <person name="Togashi T."/>
            <person name="Yamamoto N."/>
            <person name="Seo M."/>
            <person name="Sato S."/>
            <person name="Yamada T."/>
            <person name="Mori H."/>
            <person name="Tajima N."/>
            <person name="Moriyama T."/>
            <person name="Ikeuchi M."/>
            <person name="Watanabe M."/>
            <person name="Wada H."/>
            <person name="Kobayashi K."/>
            <person name="Saito M."/>
            <person name="Masuda T."/>
            <person name="Sasaki-Sekimoto Y."/>
            <person name="Mashiguchi K."/>
            <person name="Awai K."/>
            <person name="Shimojima M."/>
            <person name="Masuda S."/>
            <person name="Iwai M."/>
            <person name="Nobusawa T."/>
            <person name="Narise T."/>
            <person name="Kondo S."/>
            <person name="Saito H."/>
            <person name="Sato R."/>
            <person name="Murakawa M."/>
            <person name="Ihara Y."/>
            <person name="Oshima-Yamada Y."/>
            <person name="Ohtaka K."/>
            <person name="Satoh M."/>
            <person name="Sonobe K."/>
            <person name="Ishii M."/>
            <person name="Ohtani R."/>
            <person name="Kanamori-Sato M."/>
            <person name="Honoki R."/>
            <person name="Miyazaki D."/>
            <person name="Mochizuki H."/>
            <person name="Umetsu J."/>
            <person name="Higashi K."/>
            <person name="Shibata D."/>
            <person name="Kamiya Y."/>
            <person name="Sato N."/>
            <person name="Nakamura Y."/>
            <person name="Tabata S."/>
            <person name="Ida S."/>
            <person name="Kurokawa K."/>
            <person name="Ohta H."/>
        </authorList>
    </citation>
    <scope>NUCLEOTIDE SEQUENCE [LARGE SCALE GENOMIC DNA]</scope>
    <source>
        <strain evidence="2 3">NIES-2285</strain>
    </source>
</reference>
<dbReference type="EMBL" id="DF236954">
    <property type="protein sequence ID" value="GAQ77916.1"/>
    <property type="molecule type" value="Genomic_DNA"/>
</dbReference>